<gene>
    <name evidence="10" type="ORF">METZ01_LOCUS132493</name>
</gene>
<dbReference type="InterPro" id="IPR003711">
    <property type="entry name" value="CarD-like/TRCF_RID"/>
</dbReference>
<dbReference type="GO" id="GO:0016787">
    <property type="term" value="F:hydrolase activity"/>
    <property type="evidence" value="ECO:0007669"/>
    <property type="project" value="UniProtKB-KW"/>
</dbReference>
<dbReference type="InterPro" id="IPR047112">
    <property type="entry name" value="RecG/Mfd"/>
</dbReference>
<dbReference type="GO" id="GO:0005524">
    <property type="term" value="F:ATP binding"/>
    <property type="evidence" value="ECO:0007669"/>
    <property type="project" value="UniProtKB-KW"/>
</dbReference>
<keyword evidence="6" id="KW-0238">DNA-binding</keyword>
<dbReference type="SMART" id="SM01058">
    <property type="entry name" value="CarD_TRCF"/>
    <property type="match status" value="1"/>
</dbReference>
<dbReference type="SUPFAM" id="SSF141259">
    <property type="entry name" value="CarD-like"/>
    <property type="match status" value="1"/>
</dbReference>
<feature type="domain" description="Helicase C-terminal" evidence="9">
    <location>
        <begin position="409"/>
        <end position="566"/>
    </location>
</feature>
<dbReference type="InterPro" id="IPR001650">
    <property type="entry name" value="Helicase_C-like"/>
</dbReference>
<keyword evidence="1" id="KW-0547">Nucleotide-binding</keyword>
<evidence type="ECO:0000256" key="7">
    <source>
        <dbReference type="ARBA" id="ARBA00023204"/>
    </source>
</evidence>
<evidence type="ECO:0008006" key="11">
    <source>
        <dbReference type="Google" id="ProtNLM"/>
    </source>
</evidence>
<dbReference type="InterPro" id="IPR005118">
    <property type="entry name" value="TRCF_C"/>
</dbReference>
<evidence type="ECO:0000256" key="6">
    <source>
        <dbReference type="ARBA" id="ARBA00023125"/>
    </source>
</evidence>
<dbReference type="PANTHER" id="PTHR47964">
    <property type="entry name" value="ATP-DEPENDENT DNA HELICASE HOMOLOG RECG, CHLOROPLASTIC"/>
    <property type="match status" value="1"/>
</dbReference>
<dbReference type="PROSITE" id="PS51194">
    <property type="entry name" value="HELICASE_CTER"/>
    <property type="match status" value="1"/>
</dbReference>
<proteinExistence type="predicted"/>
<feature type="domain" description="Helicase ATP-binding" evidence="8">
    <location>
        <begin position="230"/>
        <end position="391"/>
    </location>
</feature>
<dbReference type="EMBL" id="UINC01018883">
    <property type="protein sequence ID" value="SVA79639.1"/>
    <property type="molecule type" value="Genomic_DNA"/>
</dbReference>
<dbReference type="GO" id="GO:0003677">
    <property type="term" value="F:DNA binding"/>
    <property type="evidence" value="ECO:0007669"/>
    <property type="project" value="UniProtKB-KW"/>
</dbReference>
<evidence type="ECO:0000256" key="2">
    <source>
        <dbReference type="ARBA" id="ARBA00022763"/>
    </source>
</evidence>
<dbReference type="PANTHER" id="PTHR47964:SF1">
    <property type="entry name" value="ATP-DEPENDENT DNA HELICASE HOMOLOG RECG, CHLOROPLASTIC"/>
    <property type="match status" value="1"/>
</dbReference>
<dbReference type="Gene3D" id="2.40.10.170">
    <property type="match status" value="1"/>
</dbReference>
<protein>
    <recommendedName>
        <fullName evidence="11">Helicase ATP-binding domain-containing protein</fullName>
    </recommendedName>
</protein>
<feature type="non-terminal residue" evidence="10">
    <location>
        <position position="1"/>
    </location>
</feature>
<evidence type="ECO:0000256" key="5">
    <source>
        <dbReference type="ARBA" id="ARBA00022840"/>
    </source>
</evidence>
<dbReference type="GO" id="GO:0003678">
    <property type="term" value="F:DNA helicase activity"/>
    <property type="evidence" value="ECO:0007669"/>
    <property type="project" value="TreeGrafter"/>
</dbReference>
<dbReference type="SMART" id="SM00490">
    <property type="entry name" value="HELICc"/>
    <property type="match status" value="1"/>
</dbReference>
<dbReference type="InterPro" id="IPR036101">
    <property type="entry name" value="CarD-like/TRCF_RID_sf"/>
</dbReference>
<dbReference type="InterPro" id="IPR027417">
    <property type="entry name" value="P-loop_NTPase"/>
</dbReference>
<evidence type="ECO:0000259" key="8">
    <source>
        <dbReference type="PROSITE" id="PS51192"/>
    </source>
</evidence>
<dbReference type="Pfam" id="PF00271">
    <property type="entry name" value="Helicase_C"/>
    <property type="match status" value="1"/>
</dbReference>
<dbReference type="InterPro" id="IPR014001">
    <property type="entry name" value="Helicase_ATP-bd"/>
</dbReference>
<evidence type="ECO:0000313" key="10">
    <source>
        <dbReference type="EMBL" id="SVA79639.1"/>
    </source>
</evidence>
<dbReference type="GO" id="GO:0006281">
    <property type="term" value="P:DNA repair"/>
    <property type="evidence" value="ECO:0007669"/>
    <property type="project" value="UniProtKB-KW"/>
</dbReference>
<dbReference type="AlphaFoldDB" id="A0A381YRP8"/>
<dbReference type="CDD" id="cd17991">
    <property type="entry name" value="DEXHc_TRCF"/>
    <property type="match status" value="1"/>
</dbReference>
<keyword evidence="3" id="KW-0378">Hydrolase</keyword>
<dbReference type="SUPFAM" id="SSF52540">
    <property type="entry name" value="P-loop containing nucleoside triphosphate hydrolases"/>
    <property type="match status" value="1"/>
</dbReference>
<evidence type="ECO:0000256" key="1">
    <source>
        <dbReference type="ARBA" id="ARBA00022741"/>
    </source>
</evidence>
<dbReference type="InterPro" id="IPR011545">
    <property type="entry name" value="DEAD/DEAH_box_helicase_dom"/>
</dbReference>
<evidence type="ECO:0000256" key="4">
    <source>
        <dbReference type="ARBA" id="ARBA00022806"/>
    </source>
</evidence>
<reference evidence="10" key="1">
    <citation type="submission" date="2018-05" db="EMBL/GenBank/DDBJ databases">
        <authorList>
            <person name="Lanie J.A."/>
            <person name="Ng W.-L."/>
            <person name="Kazmierczak K.M."/>
            <person name="Andrzejewski T.M."/>
            <person name="Davidsen T.M."/>
            <person name="Wayne K.J."/>
            <person name="Tettelin H."/>
            <person name="Glass J.I."/>
            <person name="Rusch D."/>
            <person name="Podicherti R."/>
            <person name="Tsui H.-C.T."/>
            <person name="Winkler M.E."/>
        </authorList>
    </citation>
    <scope>NUCLEOTIDE SEQUENCE</scope>
</reference>
<dbReference type="Pfam" id="PF03461">
    <property type="entry name" value="TRCF"/>
    <property type="match status" value="1"/>
</dbReference>
<dbReference type="Pfam" id="PF02559">
    <property type="entry name" value="CarD_TRCF_RID"/>
    <property type="match status" value="1"/>
</dbReference>
<keyword evidence="7" id="KW-0234">DNA repair</keyword>
<dbReference type="SMART" id="SM00487">
    <property type="entry name" value="DEXDc"/>
    <property type="match status" value="1"/>
</dbReference>
<accession>A0A381YRP8</accession>
<dbReference type="InterPro" id="IPR037235">
    <property type="entry name" value="TRCF-like_C_D7"/>
</dbReference>
<keyword evidence="5" id="KW-0067">ATP-binding</keyword>
<dbReference type="SMART" id="SM00982">
    <property type="entry name" value="TRCF"/>
    <property type="match status" value="1"/>
</dbReference>
<dbReference type="Gene3D" id="3.90.1150.50">
    <property type="entry name" value="Transcription-repair-coupling factor, D7 domain"/>
    <property type="match status" value="1"/>
</dbReference>
<dbReference type="SUPFAM" id="SSF143517">
    <property type="entry name" value="TRCF domain-like"/>
    <property type="match status" value="1"/>
</dbReference>
<dbReference type="Gene3D" id="3.40.50.300">
    <property type="entry name" value="P-loop containing nucleotide triphosphate hydrolases"/>
    <property type="match status" value="2"/>
</dbReference>
<name>A0A381YRP8_9ZZZZ</name>
<dbReference type="Pfam" id="PF00270">
    <property type="entry name" value="DEAD"/>
    <property type="match status" value="1"/>
</dbReference>
<keyword evidence="2" id="KW-0227">DNA damage</keyword>
<evidence type="ECO:0000256" key="3">
    <source>
        <dbReference type="ARBA" id="ARBA00022801"/>
    </source>
</evidence>
<keyword evidence="4" id="KW-0347">Helicase</keyword>
<sequence>VSTKSIKRVIKEKSSVCFFLFSERNSGSKASPFLPAGYTVKKIKAALEKGFVLARAGMVVFGYGGLSGSSGGVRSRWAVYGDPVEQQNEIIDISDLVWGENIVHEEFGIGVYRGIEKAGGSDCIKIKYADGGSVFVPAHSFNKLHRLVGIKKGSVRLSSLGAGSWKRKKDKIKKHARSIAKDLLKTHALRQSPRGFVYQKKGGFYRAVCDSFPFQETVGQGAALCDIDSDMEKDLPMDRMVCGDVGYGKTEIALRAAIRVVESGRVVFVMAPTTVLANQHYISFGRRLSPLGVVVELLSRFRTKREQTKIIGALAGGKVDVLVGTHRLISDDVYTETLGLIVIDEEHRFGVKHKEKIKSLRPTVDILTLTATPIPRTLKQSLVGLKNISNINTPPRSRRPIKTFLHYFDWEKIFNIIKREASRDGQVYFVNNNIESLPFLAKKIKKRFPNLSTQVAHGKTKSKTLESVMLGFFKNEIGVLCCTTIVGSGLDISNANTIIINNAHRLGLSQLYQLRGRVGRGGRQAFCYLLIPSGTRLEGASFQRLKTLEQNTRLGSGYKIALKDMDIRGAGDLFGTKQSGAVASVGFHMYNKILKDALDEERGNTKNVSIPIISSAFDSGLPESYVSLVEDRLYYYQSLAMANSIEKMNLIEEGLWDRFGPPPPETSFLLEISKIRVLFTNTSLKKLSLLKNNIILTVVSFFPFKSVGDFNSALLTLFKVTEKSLSFKTNKNKNVSVSIGDVDVGYSSIKKISNLLESLFLK</sequence>
<organism evidence="10">
    <name type="scientific">marine metagenome</name>
    <dbReference type="NCBI Taxonomy" id="408172"/>
    <lineage>
        <taxon>unclassified sequences</taxon>
        <taxon>metagenomes</taxon>
        <taxon>ecological metagenomes</taxon>
    </lineage>
</organism>
<dbReference type="PROSITE" id="PS51192">
    <property type="entry name" value="HELICASE_ATP_BIND_1"/>
    <property type="match status" value="1"/>
</dbReference>
<evidence type="ECO:0000259" key="9">
    <source>
        <dbReference type="PROSITE" id="PS51194"/>
    </source>
</evidence>